<dbReference type="OrthoDB" id="166907at2759"/>
<keyword evidence="7" id="KW-0819">tRNA processing</keyword>
<dbReference type="Proteomes" id="UP001652582">
    <property type="component" value="Chromosome 8"/>
</dbReference>
<evidence type="ECO:0000256" key="2">
    <source>
        <dbReference type="ARBA" id="ARBA00004496"/>
    </source>
</evidence>
<evidence type="ECO:0000256" key="1">
    <source>
        <dbReference type="ARBA" id="ARBA00004123"/>
    </source>
</evidence>
<sequence>MTMFKLKAASFVLIEDDCNKNPLPLISELVENSTRLKILCYEQPVCVWQNISSANSLQCYKESQLDEWLSSSSDEKCTYIIDSVNQMILDKGWCNCLKYIRKVLLTPGMVKLIVILHQDCLTNSKIQIQLSHIANAIVSYDKVNPLMIRTKIKRGGKFFKSKEIVSLDTLSSSLKLTPVEKEIVSNDEPEKVLPNELSTFKIEVDQLQQLEKNKLKLPYMSKINEGKGKVYYEPDAVDDWDDEDPDDDLDI</sequence>
<dbReference type="RefSeq" id="XP_023943750.2">
    <property type="nucleotide sequence ID" value="XM_024087982.2"/>
</dbReference>
<reference evidence="10" key="1">
    <citation type="submission" date="2025-08" db="UniProtKB">
        <authorList>
            <consortium name="RefSeq"/>
        </authorList>
    </citation>
    <scope>IDENTIFICATION</scope>
</reference>
<accession>A0A6J1N7N7</accession>
<comment type="similarity">
    <text evidence="4">Belongs to the ELP5 family.</text>
</comment>
<keyword evidence="9" id="KW-1185">Reference proteome</keyword>
<protein>
    <recommendedName>
        <fullName evidence="5">Elongator complex protein 5</fullName>
    </recommendedName>
</protein>
<evidence type="ECO:0000256" key="6">
    <source>
        <dbReference type="ARBA" id="ARBA00022490"/>
    </source>
</evidence>
<evidence type="ECO:0000256" key="8">
    <source>
        <dbReference type="ARBA" id="ARBA00023242"/>
    </source>
</evidence>
<dbReference type="GO" id="GO:0002098">
    <property type="term" value="P:tRNA wobble uridine modification"/>
    <property type="evidence" value="ECO:0007669"/>
    <property type="project" value="InterPro"/>
</dbReference>
<dbReference type="GO" id="GO:0005634">
    <property type="term" value="C:nucleus"/>
    <property type="evidence" value="ECO:0007669"/>
    <property type="project" value="UniProtKB-SubCell"/>
</dbReference>
<dbReference type="GO" id="GO:0033588">
    <property type="term" value="C:elongator holoenzyme complex"/>
    <property type="evidence" value="ECO:0007669"/>
    <property type="project" value="InterPro"/>
</dbReference>
<evidence type="ECO:0000256" key="5">
    <source>
        <dbReference type="ARBA" id="ARBA00020264"/>
    </source>
</evidence>
<dbReference type="InterPro" id="IPR027417">
    <property type="entry name" value="P-loop_NTPase"/>
</dbReference>
<dbReference type="GO" id="GO:0000049">
    <property type="term" value="F:tRNA binding"/>
    <property type="evidence" value="ECO:0007669"/>
    <property type="project" value="TreeGrafter"/>
</dbReference>
<dbReference type="PANTHER" id="PTHR15641:SF1">
    <property type="entry name" value="ELONGATOR COMPLEX PROTEIN 5"/>
    <property type="match status" value="1"/>
</dbReference>
<keyword evidence="8" id="KW-0539">Nucleus</keyword>
<evidence type="ECO:0000313" key="9">
    <source>
        <dbReference type="Proteomes" id="UP001652582"/>
    </source>
</evidence>
<evidence type="ECO:0000256" key="4">
    <source>
        <dbReference type="ARBA" id="ARBA00009567"/>
    </source>
</evidence>
<dbReference type="KEGG" id="bany:112049920"/>
<proteinExistence type="inferred from homology"/>
<comment type="pathway">
    <text evidence="3">tRNA modification; 5-methoxycarbonylmethyl-2-thiouridine-tRNA biosynthesis.</text>
</comment>
<name>A0A6J1N7N7_BICAN</name>
<gene>
    <name evidence="10" type="primary">LOC112049920</name>
</gene>
<organism evidence="9 10">
    <name type="scientific">Bicyclus anynana</name>
    <name type="common">Squinting bush brown butterfly</name>
    <dbReference type="NCBI Taxonomy" id="110368"/>
    <lineage>
        <taxon>Eukaryota</taxon>
        <taxon>Metazoa</taxon>
        <taxon>Ecdysozoa</taxon>
        <taxon>Arthropoda</taxon>
        <taxon>Hexapoda</taxon>
        <taxon>Insecta</taxon>
        <taxon>Pterygota</taxon>
        <taxon>Neoptera</taxon>
        <taxon>Endopterygota</taxon>
        <taxon>Lepidoptera</taxon>
        <taxon>Glossata</taxon>
        <taxon>Ditrysia</taxon>
        <taxon>Papilionoidea</taxon>
        <taxon>Nymphalidae</taxon>
        <taxon>Satyrinae</taxon>
        <taxon>Satyrini</taxon>
        <taxon>Mycalesina</taxon>
        <taxon>Bicyclus</taxon>
    </lineage>
</organism>
<dbReference type="GeneID" id="112049920"/>
<comment type="subcellular location">
    <subcellularLocation>
        <location evidence="2">Cytoplasm</location>
    </subcellularLocation>
    <subcellularLocation>
        <location evidence="1">Nucleus</location>
    </subcellularLocation>
</comment>
<evidence type="ECO:0000256" key="7">
    <source>
        <dbReference type="ARBA" id="ARBA00022694"/>
    </source>
</evidence>
<evidence type="ECO:0000313" key="10">
    <source>
        <dbReference type="RefSeq" id="XP_023943750.2"/>
    </source>
</evidence>
<dbReference type="InterPro" id="IPR019519">
    <property type="entry name" value="Elp5"/>
</dbReference>
<dbReference type="GO" id="GO:0005829">
    <property type="term" value="C:cytosol"/>
    <property type="evidence" value="ECO:0007669"/>
    <property type="project" value="TreeGrafter"/>
</dbReference>
<dbReference type="Pfam" id="PF10483">
    <property type="entry name" value="Elong_Iki1"/>
    <property type="match status" value="1"/>
</dbReference>
<dbReference type="Gene3D" id="3.40.50.300">
    <property type="entry name" value="P-loop containing nucleotide triphosphate hydrolases"/>
    <property type="match status" value="1"/>
</dbReference>
<dbReference type="PANTHER" id="PTHR15641">
    <property type="entry name" value="ELONGATOR COMPLEX PROTEIN 5"/>
    <property type="match status" value="1"/>
</dbReference>
<dbReference type="UniPathway" id="UPA00988"/>
<keyword evidence="6" id="KW-0963">Cytoplasm</keyword>
<evidence type="ECO:0000256" key="3">
    <source>
        <dbReference type="ARBA" id="ARBA00005043"/>
    </source>
</evidence>
<dbReference type="AlphaFoldDB" id="A0A6J1N7N7"/>